<feature type="binding site" evidence="10">
    <location>
        <position position="102"/>
    </location>
    <ligand>
        <name>L-glutamine</name>
        <dbReference type="ChEBI" id="CHEBI:58359"/>
    </ligand>
</feature>
<evidence type="ECO:0000256" key="6">
    <source>
        <dbReference type="ARBA" id="ARBA00022888"/>
    </source>
</evidence>
<dbReference type="Pfam" id="PF00733">
    <property type="entry name" value="Asn_synthase"/>
    <property type="match status" value="1"/>
</dbReference>
<dbReference type="PIRSF" id="PIRSF001589">
    <property type="entry name" value="Asn_synthetase_glu-h"/>
    <property type="match status" value="1"/>
</dbReference>
<keyword evidence="6 9" id="KW-0061">Asparagine biosynthesis</keyword>
<keyword evidence="9" id="KW-0028">Amino-acid biosynthesis</keyword>
<sequence>MCGIAGWVNFQKNISKETEIIKNMTRTLKKRGPDDEGYYISTNTLLGHRRLVVVDPSGGSQPMAKVINGNKYIIVYNGELYNTEDLRKILLSEGYKFDSYSDTEVLLVSYIHWGMDCVKKINGIFAFAILDEANESIFLARDPLGVKPLFYTVKDNSLIFGSEIKTLLAHPMVEPILTREGLTEVFALGPARALGSGVFKDIQEVPPAYCLMYDKYGLKLEEYWKLQCSEHKEDEEATAYHLRSLLVDAITRQLTADVPVCTFLSGGLDSSAISAIASKEFQKQGNILNTYAIDYEDDDLYFEANEFEPTSDKVWAQRTSKYIKSNHHVVVNNSEDLASALVDSVKAYDLPGMADIDSSLYLFCKEIRKHATVAVSGECADEIFGGYPWFRRSEDINANTFPWSKSVGARKEILSEDLKSLDLEGYLDNQYKSSLKKVPYLDGESKLDRRMRELFYLNIKWFMITLLNRKDRMSMSNSLEVRVPFADYRLVEYAFNIPSHIKFYKDREKGILRKALKGILPDDIIYRKKSPYPKTHNPMYTKIVQQWMSDILKDKSSPIIPLIDKQAVSTLIETGGASFKAPWFGQLMRGPQLLAYLIQINTWLKEYRIRLEL</sequence>
<comment type="catalytic activity">
    <reaction evidence="8">
        <text>L-aspartate + L-glutamine + ATP + H2O = L-asparagine + L-glutamate + AMP + diphosphate + H(+)</text>
        <dbReference type="Rhea" id="RHEA:12228"/>
        <dbReference type="ChEBI" id="CHEBI:15377"/>
        <dbReference type="ChEBI" id="CHEBI:15378"/>
        <dbReference type="ChEBI" id="CHEBI:29985"/>
        <dbReference type="ChEBI" id="CHEBI:29991"/>
        <dbReference type="ChEBI" id="CHEBI:30616"/>
        <dbReference type="ChEBI" id="CHEBI:33019"/>
        <dbReference type="ChEBI" id="CHEBI:58048"/>
        <dbReference type="ChEBI" id="CHEBI:58359"/>
        <dbReference type="ChEBI" id="CHEBI:456215"/>
        <dbReference type="EC" id="6.3.5.4"/>
    </reaction>
</comment>
<dbReference type="GO" id="GO:0004066">
    <property type="term" value="F:asparagine synthase (glutamine-hydrolyzing) activity"/>
    <property type="evidence" value="ECO:0007669"/>
    <property type="project" value="UniProtKB-EC"/>
</dbReference>
<feature type="binding site" evidence="10">
    <location>
        <position position="293"/>
    </location>
    <ligand>
        <name>ATP</name>
        <dbReference type="ChEBI" id="CHEBI:30616"/>
    </ligand>
</feature>
<dbReference type="InterPro" id="IPR001962">
    <property type="entry name" value="Asn_synthase"/>
</dbReference>
<comment type="pathway">
    <text evidence="1">Amino-acid biosynthesis; L-asparagine biosynthesis; L-asparagine from L-aspartate (L-Gln route): step 1/1.</text>
</comment>
<dbReference type="Gene3D" id="3.40.50.620">
    <property type="entry name" value="HUPs"/>
    <property type="match status" value="1"/>
</dbReference>
<dbReference type="Proteomes" id="UP000244910">
    <property type="component" value="Chromosome"/>
</dbReference>
<evidence type="ECO:0000256" key="2">
    <source>
        <dbReference type="ARBA" id="ARBA00005752"/>
    </source>
</evidence>
<keyword evidence="14" id="KW-1185">Reference proteome</keyword>
<dbReference type="InterPro" id="IPR029055">
    <property type="entry name" value="Ntn_hydrolases_N"/>
</dbReference>
<feature type="active site" description="For GATase activity" evidence="9">
    <location>
        <position position="2"/>
    </location>
</feature>
<dbReference type="Gene3D" id="3.60.20.10">
    <property type="entry name" value="Glutamine Phosphoribosylpyrophosphate, subunit 1, domain 1"/>
    <property type="match status" value="1"/>
</dbReference>
<evidence type="ECO:0000256" key="1">
    <source>
        <dbReference type="ARBA" id="ARBA00005187"/>
    </source>
</evidence>
<dbReference type="InterPro" id="IPR033738">
    <property type="entry name" value="AsnB_N"/>
</dbReference>
<evidence type="ECO:0000259" key="12">
    <source>
        <dbReference type="PROSITE" id="PS51278"/>
    </source>
</evidence>
<protein>
    <recommendedName>
        <fullName evidence="3">asparagine synthase (glutamine-hydrolyzing)</fullName>
        <ecNumber evidence="3">6.3.5.4</ecNumber>
    </recommendedName>
</protein>
<evidence type="ECO:0000256" key="5">
    <source>
        <dbReference type="ARBA" id="ARBA00022840"/>
    </source>
</evidence>
<dbReference type="GO" id="GO:0005829">
    <property type="term" value="C:cytosol"/>
    <property type="evidence" value="ECO:0007669"/>
    <property type="project" value="TreeGrafter"/>
</dbReference>
<evidence type="ECO:0000256" key="4">
    <source>
        <dbReference type="ARBA" id="ARBA00022741"/>
    </source>
</evidence>
<dbReference type="RefSeq" id="WP_032076473.1">
    <property type="nucleotide sequence ID" value="NZ_CP020953.1"/>
</dbReference>
<dbReference type="OrthoDB" id="9763290at2"/>
<keyword evidence="7 9" id="KW-0315">Glutamine amidotransferase</keyword>
<dbReference type="PANTHER" id="PTHR43284:SF1">
    <property type="entry name" value="ASPARAGINE SYNTHETASE"/>
    <property type="match status" value="1"/>
</dbReference>
<dbReference type="GO" id="GO:0005524">
    <property type="term" value="F:ATP binding"/>
    <property type="evidence" value="ECO:0007669"/>
    <property type="project" value="UniProtKB-KW"/>
</dbReference>
<dbReference type="EC" id="6.3.5.4" evidence="3"/>
<organism evidence="13 14">
    <name type="scientific">Clostridium drakei</name>
    <dbReference type="NCBI Taxonomy" id="332101"/>
    <lineage>
        <taxon>Bacteria</taxon>
        <taxon>Bacillati</taxon>
        <taxon>Bacillota</taxon>
        <taxon>Clostridia</taxon>
        <taxon>Eubacteriales</taxon>
        <taxon>Clostridiaceae</taxon>
        <taxon>Clostridium</taxon>
    </lineage>
</organism>
<dbReference type="InterPro" id="IPR017932">
    <property type="entry name" value="GATase_2_dom"/>
</dbReference>
<name>A0A2U8DQR4_9CLOT</name>
<dbReference type="PROSITE" id="PS51278">
    <property type="entry name" value="GATASE_TYPE_2"/>
    <property type="match status" value="1"/>
</dbReference>
<feature type="binding site" evidence="10">
    <location>
        <begin position="376"/>
        <end position="377"/>
    </location>
    <ligand>
        <name>ATP</name>
        <dbReference type="ChEBI" id="CHEBI:30616"/>
    </ligand>
</feature>
<dbReference type="InterPro" id="IPR006426">
    <property type="entry name" value="Asn_synth_AEB"/>
</dbReference>
<reference evidence="14" key="1">
    <citation type="submission" date="2017-04" db="EMBL/GenBank/DDBJ databases">
        <authorList>
            <person name="Song Y."/>
            <person name="Cho B.-K."/>
        </authorList>
    </citation>
    <scope>NUCLEOTIDE SEQUENCE [LARGE SCALE GENOMIC DNA]</scope>
    <source>
        <strain evidence="14">SL1</strain>
    </source>
</reference>
<dbReference type="InterPro" id="IPR014729">
    <property type="entry name" value="Rossmann-like_a/b/a_fold"/>
</dbReference>
<evidence type="ECO:0000256" key="10">
    <source>
        <dbReference type="PIRSR" id="PIRSR001589-2"/>
    </source>
</evidence>
<dbReference type="CDD" id="cd00712">
    <property type="entry name" value="AsnB"/>
    <property type="match status" value="1"/>
</dbReference>
<evidence type="ECO:0000256" key="7">
    <source>
        <dbReference type="ARBA" id="ARBA00022962"/>
    </source>
</evidence>
<dbReference type="PANTHER" id="PTHR43284">
    <property type="entry name" value="ASPARAGINE SYNTHETASE (GLUTAMINE-HYDROLYZING)"/>
    <property type="match status" value="1"/>
</dbReference>
<dbReference type="SUPFAM" id="SSF52402">
    <property type="entry name" value="Adenine nucleotide alpha hydrolases-like"/>
    <property type="match status" value="1"/>
</dbReference>
<feature type="site" description="Important for beta-aspartyl-AMP intermediate formation" evidence="11">
    <location>
        <position position="378"/>
    </location>
</feature>
<dbReference type="AlphaFoldDB" id="A0A2U8DQR4"/>
<comment type="similarity">
    <text evidence="2">Belongs to the asparagine synthetase family.</text>
</comment>
<proteinExistence type="inferred from homology"/>
<keyword evidence="4 10" id="KW-0547">Nucleotide-binding</keyword>
<evidence type="ECO:0000256" key="8">
    <source>
        <dbReference type="ARBA" id="ARBA00048741"/>
    </source>
</evidence>
<gene>
    <name evidence="13" type="ORF">B9W14_11600</name>
</gene>
<feature type="domain" description="Glutamine amidotransferase type-2" evidence="12">
    <location>
        <begin position="2"/>
        <end position="216"/>
    </location>
</feature>
<dbReference type="CDD" id="cd01991">
    <property type="entry name" value="Asn_synthase_B_C"/>
    <property type="match status" value="1"/>
</dbReference>
<evidence type="ECO:0000256" key="11">
    <source>
        <dbReference type="PIRSR" id="PIRSR001589-3"/>
    </source>
</evidence>
<evidence type="ECO:0000256" key="9">
    <source>
        <dbReference type="PIRSR" id="PIRSR001589-1"/>
    </source>
</evidence>
<dbReference type="SUPFAM" id="SSF56235">
    <property type="entry name" value="N-terminal nucleophile aminohydrolases (Ntn hydrolases)"/>
    <property type="match status" value="1"/>
</dbReference>
<dbReference type="InterPro" id="IPR051786">
    <property type="entry name" value="ASN_synthetase/amidase"/>
</dbReference>
<keyword evidence="5 10" id="KW-0067">ATP-binding</keyword>
<dbReference type="NCBIfam" id="TIGR01536">
    <property type="entry name" value="asn_synth_AEB"/>
    <property type="match status" value="1"/>
</dbReference>
<dbReference type="KEGG" id="cdrk:B9W14_11600"/>
<dbReference type="EMBL" id="CP020953">
    <property type="protein sequence ID" value="AWI05117.1"/>
    <property type="molecule type" value="Genomic_DNA"/>
</dbReference>
<evidence type="ECO:0000313" key="13">
    <source>
        <dbReference type="EMBL" id="AWI05117.1"/>
    </source>
</evidence>
<accession>A0A2U8DQR4</accession>
<dbReference type="Pfam" id="PF13537">
    <property type="entry name" value="GATase_7"/>
    <property type="match status" value="1"/>
</dbReference>
<evidence type="ECO:0000256" key="3">
    <source>
        <dbReference type="ARBA" id="ARBA00012737"/>
    </source>
</evidence>
<evidence type="ECO:0000313" key="14">
    <source>
        <dbReference type="Proteomes" id="UP000244910"/>
    </source>
</evidence>
<dbReference type="GO" id="GO:0006529">
    <property type="term" value="P:asparagine biosynthetic process"/>
    <property type="evidence" value="ECO:0007669"/>
    <property type="project" value="UniProtKB-KW"/>
</dbReference>